<reference evidence="12" key="1">
    <citation type="submission" date="2024-07" db="EMBL/GenBank/DDBJ databases">
        <authorList>
            <person name="Yu S.T."/>
        </authorList>
    </citation>
    <scope>NUCLEOTIDE SEQUENCE</scope>
    <source>
        <strain evidence="12">R35</strain>
    </source>
</reference>
<dbReference type="InterPro" id="IPR051399">
    <property type="entry name" value="RNA-guided_DNA_endo/Transpos"/>
</dbReference>
<dbReference type="EMBL" id="CP163440">
    <property type="protein sequence ID" value="XDQ61558.1"/>
    <property type="molecule type" value="Genomic_DNA"/>
</dbReference>
<evidence type="ECO:0000256" key="2">
    <source>
        <dbReference type="ARBA" id="ARBA00011044"/>
    </source>
</evidence>
<evidence type="ECO:0000256" key="7">
    <source>
        <dbReference type="ARBA" id="ARBA00023172"/>
    </source>
</evidence>
<keyword evidence="7" id="KW-0233">DNA recombination</keyword>
<evidence type="ECO:0000256" key="6">
    <source>
        <dbReference type="ARBA" id="ARBA00023125"/>
    </source>
</evidence>
<proteinExistence type="inferred from homology"/>
<dbReference type="Pfam" id="PF12323">
    <property type="entry name" value="HTH_OrfB_IS605"/>
    <property type="match status" value="1"/>
</dbReference>
<dbReference type="Pfam" id="PF01385">
    <property type="entry name" value="OrfB_IS605"/>
    <property type="match status" value="1"/>
</dbReference>
<keyword evidence="12" id="KW-0378">Hydrolase</keyword>
<feature type="compositionally biased region" description="Basic and acidic residues" evidence="8">
    <location>
        <begin position="321"/>
        <end position="333"/>
    </location>
</feature>
<name>A0AB39S1S7_9ACTN</name>
<evidence type="ECO:0000256" key="4">
    <source>
        <dbReference type="ARBA" id="ARBA00022723"/>
    </source>
</evidence>
<gene>
    <name evidence="12" type="ORF">AB5J50_12560</name>
</gene>
<evidence type="ECO:0000259" key="11">
    <source>
        <dbReference type="Pfam" id="PF12323"/>
    </source>
</evidence>
<evidence type="ECO:0000256" key="8">
    <source>
        <dbReference type="SAM" id="MobiDB-lite"/>
    </source>
</evidence>
<evidence type="ECO:0000256" key="3">
    <source>
        <dbReference type="ARBA" id="ARBA00022578"/>
    </source>
</evidence>
<feature type="domain" description="Transposase putative helix-turn-helix" evidence="11">
    <location>
        <begin position="1"/>
        <end position="44"/>
    </location>
</feature>
<keyword evidence="12" id="KW-0540">Nuclease</keyword>
<dbReference type="GO" id="GO:0046872">
    <property type="term" value="F:metal ion binding"/>
    <property type="evidence" value="ECO:0007669"/>
    <property type="project" value="UniProtKB-KW"/>
</dbReference>
<keyword evidence="12" id="KW-0255">Endonuclease</keyword>
<dbReference type="AlphaFoldDB" id="A0AB39S1S7"/>
<dbReference type="GO" id="GO:0032196">
    <property type="term" value="P:transposition"/>
    <property type="evidence" value="ECO:0007669"/>
    <property type="project" value="UniProtKB-KW"/>
</dbReference>
<feature type="domain" description="Cas12f1-like TNB" evidence="10">
    <location>
        <begin position="260"/>
        <end position="326"/>
    </location>
</feature>
<sequence>MELRYTFRLEPGAGARAALSRTFGCARVVWNDALAVRRATHERGLPFPKTGDLSKLLITQAKRTEERAWLAGVSAVPLQQSLRDQDKAITAAGRLSLPKIGEIPVRWSRRLPSIPSSVTVIKDAAGRYFASFKVTTDPDTDRAAAPDAEGDLGIDLGLTHFAVLSDGSRVASPRFLRRAEKKLKKKQRELDRKQKGSKNQGKARAKVARAHAAVADARQDFHHQLSTKLIRENQSVSVETLSVKALARGRLAKSVHDAGWGQFLAMLGYKAKRYGRELTRVARNFPSSQLCSSCGHLDGPKPLAIRLWTCSACGTTQDRDWNAAKNTQDEGRRIRAAQPEAPPTPGPGALTAA</sequence>
<dbReference type="InterPro" id="IPR021027">
    <property type="entry name" value="Transposase_put_HTH"/>
</dbReference>
<keyword evidence="3" id="KW-0815">Transposition</keyword>
<dbReference type="NCBIfam" id="TIGR01766">
    <property type="entry name" value="IS200/IS605 family accessory protein TnpB-like domain"/>
    <property type="match status" value="1"/>
</dbReference>
<dbReference type="Pfam" id="PF07282">
    <property type="entry name" value="Cas12f1-like_TNB"/>
    <property type="match status" value="1"/>
</dbReference>
<evidence type="ECO:0000259" key="9">
    <source>
        <dbReference type="Pfam" id="PF01385"/>
    </source>
</evidence>
<dbReference type="NCBIfam" id="NF040570">
    <property type="entry name" value="guided_TnpB"/>
    <property type="match status" value="1"/>
</dbReference>
<comment type="similarity">
    <text evidence="2">In the N-terminal section; belongs to the transposase 2 family.</text>
</comment>
<keyword evidence="5" id="KW-0862">Zinc</keyword>
<dbReference type="GO" id="GO:0003677">
    <property type="term" value="F:DNA binding"/>
    <property type="evidence" value="ECO:0007669"/>
    <property type="project" value="UniProtKB-KW"/>
</dbReference>
<evidence type="ECO:0000313" key="12">
    <source>
        <dbReference type="EMBL" id="XDQ61558.1"/>
    </source>
</evidence>
<protein>
    <submittedName>
        <fullName evidence="12">RNA-guided endonuclease InsQ/TnpB family protein</fullName>
    </submittedName>
</protein>
<keyword evidence="4" id="KW-0479">Metal-binding</keyword>
<evidence type="ECO:0000256" key="1">
    <source>
        <dbReference type="ARBA" id="ARBA00008761"/>
    </source>
</evidence>
<feature type="region of interest" description="Disordered" evidence="8">
    <location>
        <begin position="182"/>
        <end position="204"/>
    </location>
</feature>
<dbReference type="InterPro" id="IPR001959">
    <property type="entry name" value="Transposase"/>
</dbReference>
<dbReference type="PANTHER" id="PTHR30405">
    <property type="entry name" value="TRANSPOSASE"/>
    <property type="match status" value="1"/>
</dbReference>
<dbReference type="GO" id="GO:0006310">
    <property type="term" value="P:DNA recombination"/>
    <property type="evidence" value="ECO:0007669"/>
    <property type="project" value="UniProtKB-KW"/>
</dbReference>
<dbReference type="InterPro" id="IPR010095">
    <property type="entry name" value="Cas12f1-like_TNB"/>
</dbReference>
<organism evidence="12">
    <name type="scientific">Streptomyces sp. R35</name>
    <dbReference type="NCBI Taxonomy" id="3238630"/>
    <lineage>
        <taxon>Bacteria</taxon>
        <taxon>Bacillati</taxon>
        <taxon>Actinomycetota</taxon>
        <taxon>Actinomycetes</taxon>
        <taxon>Kitasatosporales</taxon>
        <taxon>Streptomycetaceae</taxon>
        <taxon>Streptomyces</taxon>
    </lineage>
</organism>
<dbReference type="RefSeq" id="WP_369257565.1">
    <property type="nucleotide sequence ID" value="NZ_CP163440.1"/>
</dbReference>
<accession>A0AB39S1S7</accession>
<feature type="domain" description="Probable transposase IS891/IS1136/IS1341" evidence="9">
    <location>
        <begin position="143"/>
        <end position="248"/>
    </location>
</feature>
<dbReference type="PANTHER" id="PTHR30405:SF25">
    <property type="entry name" value="RNA-GUIDED DNA ENDONUCLEASE INSQ-RELATED"/>
    <property type="match status" value="1"/>
</dbReference>
<keyword evidence="6" id="KW-0238">DNA-binding</keyword>
<evidence type="ECO:0000259" key="10">
    <source>
        <dbReference type="Pfam" id="PF07282"/>
    </source>
</evidence>
<comment type="similarity">
    <text evidence="1">In the C-terminal section; belongs to the transposase 35 family.</text>
</comment>
<dbReference type="GO" id="GO:0004519">
    <property type="term" value="F:endonuclease activity"/>
    <property type="evidence" value="ECO:0007669"/>
    <property type="project" value="UniProtKB-KW"/>
</dbReference>
<evidence type="ECO:0000256" key="5">
    <source>
        <dbReference type="ARBA" id="ARBA00022833"/>
    </source>
</evidence>
<feature type="region of interest" description="Disordered" evidence="8">
    <location>
        <begin position="321"/>
        <end position="353"/>
    </location>
</feature>